<evidence type="ECO:0000256" key="2">
    <source>
        <dbReference type="ARBA" id="ARBA00022741"/>
    </source>
</evidence>
<dbReference type="Gene3D" id="3.30.420.40">
    <property type="match status" value="1"/>
</dbReference>
<protein>
    <submittedName>
        <fullName evidence="5">Acetate kinase</fullName>
        <ecNumber evidence="5">2.7.2.1</ecNumber>
    </submittedName>
</protein>
<name>A0A645J214_9ZZZZ</name>
<dbReference type="GO" id="GO:0005524">
    <property type="term" value="F:ATP binding"/>
    <property type="evidence" value="ECO:0007669"/>
    <property type="project" value="UniProtKB-KW"/>
</dbReference>
<comment type="caution">
    <text evidence="5">The sequence shown here is derived from an EMBL/GenBank/DDBJ whole genome shotgun (WGS) entry which is preliminary data.</text>
</comment>
<keyword evidence="4" id="KW-0067">ATP-binding</keyword>
<keyword evidence="3 5" id="KW-0418">Kinase</keyword>
<gene>
    <name evidence="5" type="primary">ackA_64</name>
    <name evidence="5" type="ORF">SDC9_205141</name>
</gene>
<dbReference type="AlphaFoldDB" id="A0A645J214"/>
<reference evidence="5" key="1">
    <citation type="submission" date="2019-08" db="EMBL/GenBank/DDBJ databases">
        <authorList>
            <person name="Kucharzyk K."/>
            <person name="Murdoch R.W."/>
            <person name="Higgins S."/>
            <person name="Loffler F."/>
        </authorList>
    </citation>
    <scope>NUCLEOTIDE SEQUENCE</scope>
</reference>
<evidence type="ECO:0000256" key="3">
    <source>
        <dbReference type="ARBA" id="ARBA00022777"/>
    </source>
</evidence>
<dbReference type="EMBL" id="VSSQ01128980">
    <property type="protein sequence ID" value="MPN57447.1"/>
    <property type="molecule type" value="Genomic_DNA"/>
</dbReference>
<evidence type="ECO:0000256" key="4">
    <source>
        <dbReference type="ARBA" id="ARBA00022840"/>
    </source>
</evidence>
<keyword evidence="1 5" id="KW-0808">Transferase</keyword>
<dbReference type="Pfam" id="PF00871">
    <property type="entry name" value="Acetate_kinase"/>
    <property type="match status" value="1"/>
</dbReference>
<dbReference type="InterPro" id="IPR000890">
    <property type="entry name" value="Aliphatic_acid_kin_short-chain"/>
</dbReference>
<evidence type="ECO:0000313" key="5">
    <source>
        <dbReference type="EMBL" id="MPN57447.1"/>
    </source>
</evidence>
<keyword evidence="2" id="KW-0547">Nucleotide-binding</keyword>
<dbReference type="GO" id="GO:0006083">
    <property type="term" value="P:acetate metabolic process"/>
    <property type="evidence" value="ECO:0007669"/>
    <property type="project" value="TreeGrafter"/>
</dbReference>
<dbReference type="PANTHER" id="PTHR21060">
    <property type="entry name" value="ACETATE KINASE"/>
    <property type="match status" value="1"/>
</dbReference>
<accession>A0A645J214</accession>
<dbReference type="SUPFAM" id="SSF53067">
    <property type="entry name" value="Actin-like ATPase domain"/>
    <property type="match status" value="1"/>
</dbReference>
<dbReference type="GO" id="GO:0008776">
    <property type="term" value="F:acetate kinase activity"/>
    <property type="evidence" value="ECO:0007669"/>
    <property type="project" value="UniProtKB-EC"/>
</dbReference>
<dbReference type="EC" id="2.7.2.1" evidence="5"/>
<sequence length="80" mass="8962">MDAIIFTAGIGENQPKLREEVLDSLSYRGVRVDREKNAVRGKEIEITTPDSTSRAFVIPTNEELVIARDTMAIVTEKVEK</sequence>
<evidence type="ECO:0000256" key="1">
    <source>
        <dbReference type="ARBA" id="ARBA00022679"/>
    </source>
</evidence>
<organism evidence="5">
    <name type="scientific">bioreactor metagenome</name>
    <dbReference type="NCBI Taxonomy" id="1076179"/>
    <lineage>
        <taxon>unclassified sequences</taxon>
        <taxon>metagenomes</taxon>
        <taxon>ecological metagenomes</taxon>
    </lineage>
</organism>
<dbReference type="PRINTS" id="PR00471">
    <property type="entry name" value="ACETATEKNASE"/>
</dbReference>
<dbReference type="PANTHER" id="PTHR21060:SF15">
    <property type="entry name" value="ACETATE KINASE-RELATED"/>
    <property type="match status" value="1"/>
</dbReference>
<proteinExistence type="predicted"/>
<dbReference type="InterPro" id="IPR043129">
    <property type="entry name" value="ATPase_NBD"/>
</dbReference>